<sequence length="492" mass="52406">MALSAEMNGISTSSSTTSSTSSSTTTTTAATSNASSCDAVPEVSAALPAALMFAVGVLGNALAVTVLACSRRDSKQTVFYALVCALTVTDLLSTCLSSPLVLAAYGAQKTIEQLGGNPLCVYFTFCMLFFGFATMGILCTMAVERWLSLAHPYVYQRRVSQTWVRVALALVLVVSAALSALPLAAGVVRARMYRPCTWCYVDARLERAYGFVYAAATSLLIGAVVACNVGAGVALFRMRRRLTLRDAVPNSRRVSARVSAPLAALPPPLAPPPPLPPPSSSSQPGRESPLASLRRKISVQRLQRIHRPRGVEVDNLVLLVFMTIIFLVCSLPLTVSTLINAIWPTNTDFKRDLAGLRFASFNPILDPWIFIIVRRSVLERLLSVPARLRAALLPHRASGDSRGSGLLRHLGKGKGGGGGSSESASLSSFQLAQLIRSADASPMMAGRLAEILGRGGEPGALDSVRSSLDLELPDGKFSELLLLSRSRREAET</sequence>
<dbReference type="Gene3D" id="1.20.1070.10">
    <property type="entry name" value="Rhodopsin 7-helix transmembrane proteins"/>
    <property type="match status" value="1"/>
</dbReference>
<evidence type="ECO:0000256" key="8">
    <source>
        <dbReference type="ARBA" id="ARBA00023180"/>
    </source>
</evidence>
<gene>
    <name evidence="15" type="primary">LOC116948312</name>
</gene>
<feature type="transmembrane region" description="Helical" evidence="12">
    <location>
        <begin position="163"/>
        <end position="188"/>
    </location>
</feature>
<evidence type="ECO:0000313" key="15">
    <source>
        <dbReference type="RefSeq" id="XP_032820749.1"/>
    </source>
</evidence>
<feature type="region of interest" description="Disordered" evidence="11">
    <location>
        <begin position="263"/>
        <end position="292"/>
    </location>
</feature>
<dbReference type="KEGG" id="pmrn:116948312"/>
<dbReference type="InterPro" id="IPR017452">
    <property type="entry name" value="GPCR_Rhodpsn_7TM"/>
</dbReference>
<protein>
    <submittedName>
        <fullName evidence="15">Prostacyclin receptor-like</fullName>
    </submittedName>
</protein>
<feature type="transmembrane region" description="Helical" evidence="12">
    <location>
        <begin position="45"/>
        <end position="67"/>
    </location>
</feature>
<keyword evidence="5 10" id="KW-0297">G-protein coupled receptor</keyword>
<evidence type="ECO:0000256" key="10">
    <source>
        <dbReference type="RuleBase" id="RU000688"/>
    </source>
</evidence>
<feature type="region of interest" description="Disordered" evidence="11">
    <location>
        <begin position="398"/>
        <end position="424"/>
    </location>
</feature>
<keyword evidence="2" id="KW-1003">Cell membrane</keyword>
<dbReference type="InterPro" id="IPR008365">
    <property type="entry name" value="Prostanoid_rcpt"/>
</dbReference>
<dbReference type="InterPro" id="IPR000276">
    <property type="entry name" value="GPCR_Rhodpsn"/>
</dbReference>
<dbReference type="Proteomes" id="UP001318040">
    <property type="component" value="Chromosome 33"/>
</dbReference>
<evidence type="ECO:0000259" key="13">
    <source>
        <dbReference type="PROSITE" id="PS50262"/>
    </source>
</evidence>
<feature type="transmembrane region" description="Helical" evidence="12">
    <location>
        <begin position="355"/>
        <end position="373"/>
    </location>
</feature>
<evidence type="ECO:0000313" key="14">
    <source>
        <dbReference type="Proteomes" id="UP001318040"/>
    </source>
</evidence>
<keyword evidence="8" id="KW-0325">Glycoprotein</keyword>
<dbReference type="AlphaFoldDB" id="A0AAJ7TMS1"/>
<keyword evidence="3 10" id="KW-0812">Transmembrane</keyword>
<proteinExistence type="inferred from homology"/>
<dbReference type="PANTHER" id="PTHR11866">
    <property type="entry name" value="G-PROTEIN COUPLED RECEPTOR FAMILY 1 MEMBER"/>
    <property type="match status" value="1"/>
</dbReference>
<feature type="compositionally biased region" description="Low complexity" evidence="11">
    <location>
        <begin position="398"/>
        <end position="408"/>
    </location>
</feature>
<evidence type="ECO:0000256" key="11">
    <source>
        <dbReference type="SAM" id="MobiDB-lite"/>
    </source>
</evidence>
<feature type="compositionally biased region" description="Pro residues" evidence="11">
    <location>
        <begin position="264"/>
        <end position="279"/>
    </location>
</feature>
<dbReference type="RefSeq" id="XP_032820749.1">
    <property type="nucleotide sequence ID" value="XM_032964858.1"/>
</dbReference>
<evidence type="ECO:0000256" key="9">
    <source>
        <dbReference type="ARBA" id="ARBA00023224"/>
    </source>
</evidence>
<evidence type="ECO:0000256" key="12">
    <source>
        <dbReference type="SAM" id="Phobius"/>
    </source>
</evidence>
<feature type="domain" description="G-protein coupled receptors family 1 profile" evidence="13">
    <location>
        <begin position="59"/>
        <end position="370"/>
    </location>
</feature>
<keyword evidence="14" id="KW-1185">Reference proteome</keyword>
<feature type="region of interest" description="Disordered" evidence="11">
    <location>
        <begin position="1"/>
        <end position="25"/>
    </location>
</feature>
<keyword evidence="9 10" id="KW-0807">Transducer</keyword>
<evidence type="ECO:0000256" key="6">
    <source>
        <dbReference type="ARBA" id="ARBA00023136"/>
    </source>
</evidence>
<comment type="subcellular location">
    <subcellularLocation>
        <location evidence="1">Cell membrane</location>
        <topology evidence="1">Multi-pass membrane protein</topology>
    </subcellularLocation>
</comment>
<evidence type="ECO:0000256" key="7">
    <source>
        <dbReference type="ARBA" id="ARBA00023170"/>
    </source>
</evidence>
<dbReference type="PANTHER" id="PTHR11866:SF16">
    <property type="entry name" value="PROSTAGLANDIN E2 RECEPTOR EP4 SUBTYPE-LIKE PROTEIN"/>
    <property type="match status" value="1"/>
</dbReference>
<accession>A0AAJ7TMS1</accession>
<dbReference type="SUPFAM" id="SSF81321">
    <property type="entry name" value="Family A G protein-coupled receptor-like"/>
    <property type="match status" value="1"/>
</dbReference>
<evidence type="ECO:0000256" key="1">
    <source>
        <dbReference type="ARBA" id="ARBA00004651"/>
    </source>
</evidence>
<dbReference type="GO" id="GO:0006954">
    <property type="term" value="P:inflammatory response"/>
    <property type="evidence" value="ECO:0007669"/>
    <property type="project" value="TreeGrafter"/>
</dbReference>
<dbReference type="Pfam" id="PF00001">
    <property type="entry name" value="7tm_1"/>
    <property type="match status" value="1"/>
</dbReference>
<feature type="transmembrane region" description="Helical" evidence="12">
    <location>
        <begin position="208"/>
        <end position="236"/>
    </location>
</feature>
<dbReference type="GO" id="GO:0007204">
    <property type="term" value="P:positive regulation of cytosolic calcium ion concentration"/>
    <property type="evidence" value="ECO:0007669"/>
    <property type="project" value="TreeGrafter"/>
</dbReference>
<dbReference type="PROSITE" id="PS00237">
    <property type="entry name" value="G_PROTEIN_RECEP_F1_1"/>
    <property type="match status" value="1"/>
</dbReference>
<feature type="compositionally biased region" description="Low complexity" evidence="11">
    <location>
        <begin position="11"/>
        <end position="25"/>
    </location>
</feature>
<name>A0AAJ7TMS1_PETMA</name>
<comment type="similarity">
    <text evidence="10">Belongs to the G-protein coupled receptor 1 family.</text>
</comment>
<reference evidence="15" key="1">
    <citation type="submission" date="2025-08" db="UniProtKB">
        <authorList>
            <consortium name="RefSeq"/>
        </authorList>
    </citation>
    <scope>IDENTIFICATION</scope>
    <source>
        <tissue evidence="15">Sperm</tissue>
    </source>
</reference>
<dbReference type="GO" id="GO:0007189">
    <property type="term" value="P:adenylate cyclase-activating G protein-coupled receptor signaling pathway"/>
    <property type="evidence" value="ECO:0007669"/>
    <property type="project" value="TreeGrafter"/>
</dbReference>
<feature type="transmembrane region" description="Helical" evidence="12">
    <location>
        <begin position="79"/>
        <end position="102"/>
    </location>
</feature>
<keyword evidence="7 10" id="KW-0675">Receptor</keyword>
<evidence type="ECO:0000256" key="4">
    <source>
        <dbReference type="ARBA" id="ARBA00022989"/>
    </source>
</evidence>
<keyword evidence="4 12" id="KW-1133">Transmembrane helix</keyword>
<feature type="transmembrane region" description="Helical" evidence="12">
    <location>
        <begin position="316"/>
        <end position="343"/>
    </location>
</feature>
<keyword evidence="6 12" id="KW-0472">Membrane</keyword>
<feature type="transmembrane region" description="Helical" evidence="12">
    <location>
        <begin position="122"/>
        <end position="143"/>
    </location>
</feature>
<dbReference type="GO" id="GO:0004930">
    <property type="term" value="F:G protein-coupled receptor activity"/>
    <property type="evidence" value="ECO:0007669"/>
    <property type="project" value="UniProtKB-KW"/>
</dbReference>
<dbReference type="PRINTS" id="PR01788">
    <property type="entry name" value="PROSTANOIDR"/>
</dbReference>
<dbReference type="PROSITE" id="PS50262">
    <property type="entry name" value="G_PROTEIN_RECEP_F1_2"/>
    <property type="match status" value="1"/>
</dbReference>
<evidence type="ECO:0000256" key="3">
    <source>
        <dbReference type="ARBA" id="ARBA00022692"/>
    </source>
</evidence>
<organism evidence="14 15">
    <name type="scientific">Petromyzon marinus</name>
    <name type="common">Sea lamprey</name>
    <dbReference type="NCBI Taxonomy" id="7757"/>
    <lineage>
        <taxon>Eukaryota</taxon>
        <taxon>Metazoa</taxon>
        <taxon>Chordata</taxon>
        <taxon>Craniata</taxon>
        <taxon>Vertebrata</taxon>
        <taxon>Cyclostomata</taxon>
        <taxon>Hyperoartia</taxon>
        <taxon>Petromyzontiformes</taxon>
        <taxon>Petromyzontidae</taxon>
        <taxon>Petromyzon</taxon>
    </lineage>
</organism>
<evidence type="ECO:0000256" key="5">
    <source>
        <dbReference type="ARBA" id="ARBA00023040"/>
    </source>
</evidence>
<dbReference type="GO" id="GO:0005886">
    <property type="term" value="C:plasma membrane"/>
    <property type="evidence" value="ECO:0007669"/>
    <property type="project" value="UniProtKB-SubCell"/>
</dbReference>
<dbReference type="CDD" id="cd14981">
    <property type="entry name" value="7tmA_Prostanoid_R"/>
    <property type="match status" value="1"/>
</dbReference>
<evidence type="ECO:0000256" key="2">
    <source>
        <dbReference type="ARBA" id="ARBA00022475"/>
    </source>
</evidence>
<dbReference type="PRINTS" id="PR00237">
    <property type="entry name" value="GPCRRHODOPSN"/>
</dbReference>